<dbReference type="AlphaFoldDB" id="A0A3N0DQP1"/>
<dbReference type="NCBIfam" id="TIGR01733">
    <property type="entry name" value="AA-adenyl-dom"/>
    <property type="match status" value="1"/>
</dbReference>
<reference evidence="4 5" key="1">
    <citation type="submission" date="2018-11" db="EMBL/GenBank/DDBJ databases">
        <title>The genome draft of YIM 96095.</title>
        <authorList>
            <person name="Tang S.-K."/>
            <person name="Chunyu W.-X."/>
            <person name="Feng Y.-Z."/>
        </authorList>
    </citation>
    <scope>NUCLEOTIDE SEQUENCE [LARGE SCALE GENOMIC DNA]</scope>
    <source>
        <strain evidence="4 5">YIM 96095</strain>
    </source>
</reference>
<dbReference type="InterPro" id="IPR045851">
    <property type="entry name" value="AMP-bd_C_sf"/>
</dbReference>
<keyword evidence="2" id="KW-0597">Phosphoprotein</keyword>
<dbReference type="Gene3D" id="3.30.300.30">
    <property type="match status" value="1"/>
</dbReference>
<organism evidence="4 5">
    <name type="scientific">Halostreptopolyspora alba</name>
    <dbReference type="NCBI Taxonomy" id="2487137"/>
    <lineage>
        <taxon>Bacteria</taxon>
        <taxon>Bacillati</taxon>
        <taxon>Actinomycetota</taxon>
        <taxon>Actinomycetes</taxon>
        <taxon>Streptosporangiales</taxon>
        <taxon>Nocardiopsidaceae</taxon>
        <taxon>Halostreptopolyspora</taxon>
    </lineage>
</organism>
<dbReference type="Gene3D" id="2.30.38.10">
    <property type="entry name" value="Luciferase, Domain 3"/>
    <property type="match status" value="1"/>
</dbReference>
<dbReference type="Gene3D" id="3.40.50.980">
    <property type="match status" value="2"/>
</dbReference>
<keyword evidence="5" id="KW-1185">Reference proteome</keyword>
<dbReference type="InterPro" id="IPR010071">
    <property type="entry name" value="AA_adenyl_dom"/>
</dbReference>
<proteinExistence type="predicted"/>
<dbReference type="GO" id="GO:0009239">
    <property type="term" value="P:enterobactin biosynthetic process"/>
    <property type="evidence" value="ECO:0007669"/>
    <property type="project" value="TreeGrafter"/>
</dbReference>
<name>A0A3N0DQP1_9ACTN</name>
<dbReference type="GO" id="GO:0009366">
    <property type="term" value="C:enterobactin synthetase complex"/>
    <property type="evidence" value="ECO:0007669"/>
    <property type="project" value="TreeGrafter"/>
</dbReference>
<dbReference type="FunFam" id="2.30.38.10:FF:000001">
    <property type="entry name" value="Non-ribosomal peptide synthetase PvdI"/>
    <property type="match status" value="1"/>
</dbReference>
<evidence type="ECO:0000259" key="3">
    <source>
        <dbReference type="Pfam" id="PF00501"/>
    </source>
</evidence>
<dbReference type="InterPro" id="IPR020845">
    <property type="entry name" value="AMP-binding_CS"/>
</dbReference>
<feature type="domain" description="AMP-dependent synthetase/ligase" evidence="3">
    <location>
        <begin position="31"/>
        <end position="127"/>
    </location>
</feature>
<dbReference type="SUPFAM" id="SSF56801">
    <property type="entry name" value="Acetyl-CoA synthetase-like"/>
    <property type="match status" value="1"/>
</dbReference>
<keyword evidence="1" id="KW-0596">Phosphopantetheine</keyword>
<evidence type="ECO:0000256" key="2">
    <source>
        <dbReference type="ARBA" id="ARBA00022553"/>
    </source>
</evidence>
<accession>A0A3N0DQP1</accession>
<comment type="caution">
    <text evidence="4">The sequence shown here is derived from an EMBL/GenBank/DDBJ whole genome shotgun (WGS) entry which is preliminary data.</text>
</comment>
<dbReference type="InterPro" id="IPR000873">
    <property type="entry name" value="AMP-dep_synth/lig_dom"/>
</dbReference>
<dbReference type="OrthoDB" id="3802848at2"/>
<dbReference type="Pfam" id="PF00501">
    <property type="entry name" value="AMP-binding"/>
    <property type="match status" value="2"/>
</dbReference>
<feature type="domain" description="AMP-dependent synthetase/ligase" evidence="3">
    <location>
        <begin position="147"/>
        <end position="359"/>
    </location>
</feature>
<dbReference type="PANTHER" id="PTHR45527">
    <property type="entry name" value="NONRIBOSOMAL PEPTIDE SYNTHETASE"/>
    <property type="match status" value="1"/>
</dbReference>
<dbReference type="Proteomes" id="UP000269198">
    <property type="component" value="Unassembled WGS sequence"/>
</dbReference>
<protein>
    <submittedName>
        <fullName evidence="4">Amino acid adenylation domain-containing protein</fullName>
    </submittedName>
</protein>
<dbReference type="EMBL" id="RJMB01000056">
    <property type="protein sequence ID" value="RNL77965.1"/>
    <property type="molecule type" value="Genomic_DNA"/>
</dbReference>
<feature type="non-terminal residue" evidence="4">
    <location>
        <position position="1"/>
    </location>
</feature>
<dbReference type="GO" id="GO:0047527">
    <property type="term" value="F:2,3-dihydroxybenzoate-serine ligase activity"/>
    <property type="evidence" value="ECO:0007669"/>
    <property type="project" value="TreeGrafter"/>
</dbReference>
<evidence type="ECO:0000313" key="5">
    <source>
        <dbReference type="Proteomes" id="UP000269198"/>
    </source>
</evidence>
<evidence type="ECO:0000256" key="1">
    <source>
        <dbReference type="ARBA" id="ARBA00022450"/>
    </source>
</evidence>
<dbReference type="GO" id="GO:0043041">
    <property type="term" value="P:amino acid activation for nonribosomal peptide biosynthetic process"/>
    <property type="evidence" value="ECO:0007669"/>
    <property type="project" value="TreeGrafter"/>
</dbReference>
<dbReference type="FunFam" id="3.40.50.12780:FF:000012">
    <property type="entry name" value="Non-ribosomal peptide synthetase"/>
    <property type="match status" value="1"/>
</dbReference>
<sequence>DVLGVGEREWLVWGVNETACPVVAGTLPEEFEAQVERGPDRVALVGEGESLTYREFNRRANQLAHWLVERGAGPERLVAVRVPRSVDLMVAIYGVVKAGAAYLPVEADLPEDRVRHVLDSAEPLLVLDGELPDVSGYPVVNPGRGLLPDNAAYVIYTSGSTGGPKGVQVSHRSIMNRLKWGLAHFDVGVGDRVLLSTSVSFDVSVPELFAPLQVGAAVVIARPDGRRDPAYLAELIRREGVTGADFVPSLLEAFVAEPSAKECGSLRWVEVAGEAFPAGLANKVADLLPGCGVHNLYGPTEASVEVTAWQHVPGAERVPIGAPIWNTGVYVLDGALRPVPPGVQGELYLAGVGLARGYLGRAALTADRFVACPFGEPGGRMYRTGDLVRWDKDGQVEYLGRSDFQVKVRGFRIEPGEIERVLVEHPGVAQAVVVVR</sequence>
<dbReference type="CDD" id="cd05930">
    <property type="entry name" value="A_NRPS"/>
    <property type="match status" value="1"/>
</dbReference>
<dbReference type="GO" id="GO:0031177">
    <property type="term" value="F:phosphopantetheine binding"/>
    <property type="evidence" value="ECO:0007669"/>
    <property type="project" value="TreeGrafter"/>
</dbReference>
<dbReference type="PANTHER" id="PTHR45527:SF1">
    <property type="entry name" value="FATTY ACID SYNTHASE"/>
    <property type="match status" value="1"/>
</dbReference>
<feature type="non-terminal residue" evidence="4">
    <location>
        <position position="436"/>
    </location>
</feature>
<gene>
    <name evidence="4" type="ORF">EFW17_23625</name>
</gene>
<dbReference type="PROSITE" id="PS00455">
    <property type="entry name" value="AMP_BINDING"/>
    <property type="match status" value="1"/>
</dbReference>
<evidence type="ECO:0000313" key="4">
    <source>
        <dbReference type="EMBL" id="RNL77965.1"/>
    </source>
</evidence>
<dbReference type="GO" id="GO:0005829">
    <property type="term" value="C:cytosol"/>
    <property type="evidence" value="ECO:0007669"/>
    <property type="project" value="TreeGrafter"/>
</dbReference>